<comment type="caution">
    <text evidence="3">The sequence shown here is derived from an EMBL/GenBank/DDBJ whole genome shotgun (WGS) entry which is preliminary data.</text>
</comment>
<reference evidence="3 4" key="1">
    <citation type="submission" date="2019-09" db="EMBL/GenBank/DDBJ databases">
        <title>Draft genome of the ectomycorrhizal ascomycete Sphaerosporella brunnea.</title>
        <authorList>
            <consortium name="DOE Joint Genome Institute"/>
            <person name="Benucci G.M."/>
            <person name="Marozzi G."/>
            <person name="Antonielli L."/>
            <person name="Sanchez S."/>
            <person name="Marco P."/>
            <person name="Wang X."/>
            <person name="Falini L.B."/>
            <person name="Barry K."/>
            <person name="Haridas S."/>
            <person name="Lipzen A."/>
            <person name="Labutti K."/>
            <person name="Grigoriev I.V."/>
            <person name="Murat C."/>
            <person name="Martin F."/>
            <person name="Albertini E."/>
            <person name="Donnini D."/>
            <person name="Bonito G."/>
        </authorList>
    </citation>
    <scope>NUCLEOTIDE SEQUENCE [LARGE SCALE GENOMIC DNA]</scope>
    <source>
        <strain evidence="3 4">Sb_GMNB300</strain>
    </source>
</reference>
<evidence type="ECO:0000256" key="1">
    <source>
        <dbReference type="SAM" id="Coils"/>
    </source>
</evidence>
<evidence type="ECO:0000313" key="3">
    <source>
        <dbReference type="EMBL" id="KAA8908670.1"/>
    </source>
</evidence>
<keyword evidence="2" id="KW-0812">Transmembrane</keyword>
<keyword evidence="2" id="KW-1133">Transmembrane helix</keyword>
<organism evidence="3 4">
    <name type="scientific">Sphaerosporella brunnea</name>
    <dbReference type="NCBI Taxonomy" id="1250544"/>
    <lineage>
        <taxon>Eukaryota</taxon>
        <taxon>Fungi</taxon>
        <taxon>Dikarya</taxon>
        <taxon>Ascomycota</taxon>
        <taxon>Pezizomycotina</taxon>
        <taxon>Pezizomycetes</taxon>
        <taxon>Pezizales</taxon>
        <taxon>Pyronemataceae</taxon>
        <taxon>Sphaerosporella</taxon>
    </lineage>
</organism>
<dbReference type="InParanoid" id="A0A5J5EZZ6"/>
<gene>
    <name evidence="3" type="ORF">FN846DRAFT_906089</name>
</gene>
<dbReference type="OrthoDB" id="5428081at2759"/>
<evidence type="ECO:0000256" key="2">
    <source>
        <dbReference type="SAM" id="Phobius"/>
    </source>
</evidence>
<dbReference type="EMBL" id="VXIS01000066">
    <property type="protein sequence ID" value="KAA8908670.1"/>
    <property type="molecule type" value="Genomic_DNA"/>
</dbReference>
<feature type="coiled-coil region" evidence="1">
    <location>
        <begin position="48"/>
        <end position="89"/>
    </location>
</feature>
<dbReference type="AlphaFoldDB" id="A0A5J5EZZ6"/>
<feature type="transmembrane region" description="Helical" evidence="2">
    <location>
        <begin position="12"/>
        <end position="33"/>
    </location>
</feature>
<keyword evidence="2" id="KW-0472">Membrane</keyword>
<accession>A0A5J5EZZ6</accession>
<dbReference type="Proteomes" id="UP000326924">
    <property type="component" value="Unassembled WGS sequence"/>
</dbReference>
<sequence>MSASLQLLKRRGAVVSVSAVVIIAVGAFTGALLKTEQEKTAEVRKVKTESVEDRIDRLKGYRASLENQKEGLEGKIRALRQKAQQQQQQQ</sequence>
<keyword evidence="1" id="KW-0175">Coiled coil</keyword>
<protein>
    <submittedName>
        <fullName evidence="3">Uncharacterized protein</fullName>
    </submittedName>
</protein>
<proteinExistence type="predicted"/>
<name>A0A5J5EZZ6_9PEZI</name>
<evidence type="ECO:0000313" key="4">
    <source>
        <dbReference type="Proteomes" id="UP000326924"/>
    </source>
</evidence>
<keyword evidence="4" id="KW-1185">Reference proteome</keyword>